<gene>
    <name evidence="1" type="ORF">UU02_C0011G0018</name>
</gene>
<dbReference type="EMBL" id="LBZA01000011">
    <property type="protein sequence ID" value="KKR64206.1"/>
    <property type="molecule type" value="Genomic_DNA"/>
</dbReference>
<organism evidence="1 2">
    <name type="scientific">Candidatus Woesebacteria bacterium GW2011_GWA1_40_43</name>
    <dbReference type="NCBI Taxonomy" id="1618553"/>
    <lineage>
        <taxon>Bacteria</taxon>
        <taxon>Candidatus Woeseibacteriota</taxon>
    </lineage>
</organism>
<dbReference type="AlphaFoldDB" id="A0A0G0SP61"/>
<protein>
    <submittedName>
        <fullName evidence="1">Uncharacterized protein</fullName>
    </submittedName>
</protein>
<sequence length="282" mass="32266">MRPEIYQSSTEKWFNRNLPIPDQSRLVVGTFDIDIKRLELLREGLKSTGLGVWSIPEGAYSTIYFWSPVDEELSTRIRARWYTKPAELESLGSTDRVSINPNQSALLEVKVTFPLENGKEYEIKYRQRSSINTVLRVSQNLRMATDILNSAEHISVAPFISKIPQEVFSAIGERHPSGLVPTVMVSAIREHFVVDDNSPDDFRVTVDYNYKYHSFWSMSPWEAENIGGYPYLRTEVKVGDEKFLGKAEDVINIIRREGGFPPEVTKHADKTFINHKYSTNGS</sequence>
<accession>A0A0G0SP61</accession>
<proteinExistence type="predicted"/>
<evidence type="ECO:0000313" key="1">
    <source>
        <dbReference type="EMBL" id="KKR64206.1"/>
    </source>
</evidence>
<comment type="caution">
    <text evidence="1">The sequence shown here is derived from an EMBL/GenBank/DDBJ whole genome shotgun (WGS) entry which is preliminary data.</text>
</comment>
<reference evidence="1 2" key="1">
    <citation type="journal article" date="2015" name="Nature">
        <title>rRNA introns, odd ribosomes, and small enigmatic genomes across a large radiation of phyla.</title>
        <authorList>
            <person name="Brown C.T."/>
            <person name="Hug L.A."/>
            <person name="Thomas B.C."/>
            <person name="Sharon I."/>
            <person name="Castelle C.J."/>
            <person name="Singh A."/>
            <person name="Wilkins M.J."/>
            <person name="Williams K.H."/>
            <person name="Banfield J.F."/>
        </authorList>
    </citation>
    <scope>NUCLEOTIDE SEQUENCE [LARGE SCALE GENOMIC DNA]</scope>
</reference>
<name>A0A0G0SP61_9BACT</name>
<evidence type="ECO:0000313" key="2">
    <source>
        <dbReference type="Proteomes" id="UP000034293"/>
    </source>
</evidence>
<dbReference type="Proteomes" id="UP000034293">
    <property type="component" value="Unassembled WGS sequence"/>
</dbReference>